<dbReference type="GO" id="GO:0005975">
    <property type="term" value="P:carbohydrate metabolic process"/>
    <property type="evidence" value="ECO:0007669"/>
    <property type="project" value="InterPro"/>
</dbReference>
<evidence type="ECO:0000313" key="11">
    <source>
        <dbReference type="EMBL" id="KAK7113239.1"/>
    </source>
</evidence>
<dbReference type="InterPro" id="IPR029070">
    <property type="entry name" value="Chitinase_insertion_sf"/>
</dbReference>
<reference evidence="11 12" key="1">
    <citation type="submission" date="2024-02" db="EMBL/GenBank/DDBJ databases">
        <title>Chromosome-scale genome assembly of the rough periwinkle Littorina saxatilis.</title>
        <authorList>
            <person name="De Jode A."/>
            <person name="Faria R."/>
            <person name="Formenti G."/>
            <person name="Sims Y."/>
            <person name="Smith T.P."/>
            <person name="Tracey A."/>
            <person name="Wood J.M.D."/>
            <person name="Zagrodzka Z.B."/>
            <person name="Johannesson K."/>
            <person name="Butlin R.K."/>
            <person name="Leder E.H."/>
        </authorList>
    </citation>
    <scope>NUCLEOTIDE SEQUENCE [LARGE SCALE GENOMIC DNA]</scope>
    <source>
        <strain evidence="11">Snail1</strain>
        <tissue evidence="11">Muscle</tissue>
    </source>
</reference>
<keyword evidence="12" id="KW-1185">Reference proteome</keyword>
<evidence type="ECO:0000256" key="1">
    <source>
        <dbReference type="ARBA" id="ARBA00009121"/>
    </source>
</evidence>
<dbReference type="CDD" id="cd02872">
    <property type="entry name" value="GH18_chitolectin_chitotriosidase"/>
    <property type="match status" value="1"/>
</dbReference>
<dbReference type="FunFam" id="3.10.50.10:FF:000001">
    <property type="entry name" value="Chitinase 3-like 1"/>
    <property type="match status" value="1"/>
</dbReference>
<dbReference type="AlphaFoldDB" id="A0AAN9GM39"/>
<comment type="similarity">
    <text evidence="1">Belongs to the glycosyl hydrolase 18 family. Chitinase class II subfamily.</text>
</comment>
<dbReference type="PANTHER" id="PTHR11177">
    <property type="entry name" value="CHITINASE"/>
    <property type="match status" value="1"/>
</dbReference>
<dbReference type="Pfam" id="PF00704">
    <property type="entry name" value="Glyco_hydro_18"/>
    <property type="match status" value="1"/>
</dbReference>
<evidence type="ECO:0000259" key="10">
    <source>
        <dbReference type="PROSITE" id="PS51910"/>
    </source>
</evidence>
<sequence length="657" mass="71872">MASTLSTILTVLVAAYFSTTHIEGVLRRVCYYTNWAQYRPGAGRFVPENVDPSLCTHYIYAFATLQGNNIKAFEWNDESTPWSKGMYERFIALKQKNPAMKVLLAIGGWNMGSGKFSSMVATQQSRDEFVQSALSFLRKHGFDGLDMDWEYPANRGSPSVDRDRFTELLKELRGSFEQEAASTGKARLLLTAAVAAGKPNIDTAYDIPAMNRYLDFMNLMAYDLHGSWEPYTGHHAALYPRAAETGDDRYLNVDFAAKYWVQKGASPDKLVIGVSSYGRSFTLTNPSQNGLGVPAGQAGQAGTYTRENGFLAYYEVCQVIQNGGQVHEDPEQHVRYVTSGNQWVGTEDVKSMTEKACYIKQNGYGGVMIWALDEDDFSGHICGKGPYPLLHAINAELNNPSFNNCPNPAALPAVTARTQGPVTVRPPAVTIPQQLPATASYPPFPGVHAGGTQVQAQTNSPPLSTPITSHDFSCFSLPSDFYPSPNDCAEYFICANQMAYRVRCASGLFYNPVTKHCDWPVNVKCVKVPHTGASLTPSAVVTHPVYTFPPITTRPPVQTTRTPVQTTRIPAVVQTQPPPVVTASPVVKAQPPGSASAFCASNPDGLYRDTSDCNKFIECLLHMGFVNHCPTGLVFNQAIGSCQHTFNTPECANYHGI</sequence>
<gene>
    <name evidence="11" type="ORF">V1264_012568</name>
</gene>
<name>A0AAN9GM39_9CAEN</name>
<dbReference type="Gene3D" id="3.20.20.80">
    <property type="entry name" value="Glycosidases"/>
    <property type="match status" value="2"/>
</dbReference>
<keyword evidence="5" id="KW-1015">Disulfide bond</keyword>
<dbReference type="SUPFAM" id="SSF54556">
    <property type="entry name" value="Chitinase insertion domain"/>
    <property type="match status" value="1"/>
</dbReference>
<feature type="chain" id="PRO_5042853248" description="Chitinase" evidence="8">
    <location>
        <begin position="23"/>
        <end position="657"/>
    </location>
</feature>
<dbReference type="Pfam" id="PF01607">
    <property type="entry name" value="CBM_14"/>
    <property type="match status" value="2"/>
</dbReference>
<feature type="domain" description="Chitin-binding type-2" evidence="9">
    <location>
        <begin position="471"/>
        <end position="527"/>
    </location>
</feature>
<feature type="domain" description="Chitin-binding type-2" evidence="9">
    <location>
        <begin position="596"/>
        <end position="653"/>
    </location>
</feature>
<evidence type="ECO:0000256" key="3">
    <source>
        <dbReference type="ARBA" id="ARBA00022729"/>
    </source>
</evidence>
<evidence type="ECO:0008006" key="13">
    <source>
        <dbReference type="Google" id="ProtNLM"/>
    </source>
</evidence>
<evidence type="ECO:0000256" key="5">
    <source>
        <dbReference type="ARBA" id="ARBA00023157"/>
    </source>
</evidence>
<evidence type="ECO:0000256" key="4">
    <source>
        <dbReference type="ARBA" id="ARBA00022801"/>
    </source>
</evidence>
<dbReference type="PROSITE" id="PS01095">
    <property type="entry name" value="GH18_1"/>
    <property type="match status" value="1"/>
</dbReference>
<evidence type="ECO:0000256" key="2">
    <source>
        <dbReference type="ARBA" id="ARBA00022669"/>
    </source>
</evidence>
<dbReference type="InterPro" id="IPR001579">
    <property type="entry name" value="Glyco_hydro_18_chit_AS"/>
</dbReference>
<dbReference type="InterPro" id="IPR002557">
    <property type="entry name" value="Chitin-bd_dom"/>
</dbReference>
<dbReference type="InterPro" id="IPR017853">
    <property type="entry name" value="GH"/>
</dbReference>
<dbReference type="EMBL" id="JBAMIC010000002">
    <property type="protein sequence ID" value="KAK7113239.1"/>
    <property type="molecule type" value="Genomic_DNA"/>
</dbReference>
<feature type="domain" description="GH18" evidence="10">
    <location>
        <begin position="26"/>
        <end position="400"/>
    </location>
</feature>
<keyword evidence="4 7" id="KW-0378">Hydrolase</keyword>
<evidence type="ECO:0000256" key="7">
    <source>
        <dbReference type="RuleBase" id="RU000489"/>
    </source>
</evidence>
<evidence type="ECO:0000256" key="6">
    <source>
        <dbReference type="ARBA" id="ARBA00023295"/>
    </source>
</evidence>
<dbReference type="PROSITE" id="PS51910">
    <property type="entry name" value="GH18_2"/>
    <property type="match status" value="1"/>
</dbReference>
<dbReference type="GO" id="GO:0005576">
    <property type="term" value="C:extracellular region"/>
    <property type="evidence" value="ECO:0007669"/>
    <property type="project" value="InterPro"/>
</dbReference>
<dbReference type="GO" id="GO:0008061">
    <property type="term" value="F:chitin binding"/>
    <property type="evidence" value="ECO:0007669"/>
    <property type="project" value="UniProtKB-KW"/>
</dbReference>
<keyword evidence="6 7" id="KW-0326">Glycosidase</keyword>
<dbReference type="PROSITE" id="PS50940">
    <property type="entry name" value="CHIT_BIND_II"/>
    <property type="match status" value="2"/>
</dbReference>
<dbReference type="InterPro" id="IPR001223">
    <property type="entry name" value="Glyco_hydro18_cat"/>
</dbReference>
<evidence type="ECO:0000313" key="12">
    <source>
        <dbReference type="Proteomes" id="UP001374579"/>
    </source>
</evidence>
<feature type="signal peptide" evidence="8">
    <location>
        <begin position="1"/>
        <end position="22"/>
    </location>
</feature>
<dbReference type="Proteomes" id="UP001374579">
    <property type="component" value="Unassembled WGS sequence"/>
</dbReference>
<dbReference type="InterPro" id="IPR011583">
    <property type="entry name" value="Chitinase_II/V-like_cat"/>
</dbReference>
<dbReference type="Gene3D" id="2.170.140.10">
    <property type="entry name" value="Chitin binding domain"/>
    <property type="match status" value="1"/>
</dbReference>
<accession>A0AAN9GM39</accession>
<dbReference type="SUPFAM" id="SSF51445">
    <property type="entry name" value="(Trans)glycosidases"/>
    <property type="match status" value="1"/>
</dbReference>
<dbReference type="SUPFAM" id="SSF57625">
    <property type="entry name" value="Invertebrate chitin-binding proteins"/>
    <property type="match status" value="2"/>
</dbReference>
<dbReference type="FunFam" id="3.20.20.80:FF:000007">
    <property type="entry name" value="Acidic mammalian chitinase"/>
    <property type="match status" value="1"/>
</dbReference>
<dbReference type="GO" id="GO:0006032">
    <property type="term" value="P:chitin catabolic process"/>
    <property type="evidence" value="ECO:0007669"/>
    <property type="project" value="TreeGrafter"/>
</dbReference>
<dbReference type="GO" id="GO:0004568">
    <property type="term" value="F:chitinase activity"/>
    <property type="evidence" value="ECO:0007669"/>
    <property type="project" value="TreeGrafter"/>
</dbReference>
<dbReference type="SMART" id="SM00494">
    <property type="entry name" value="ChtBD2"/>
    <property type="match status" value="2"/>
</dbReference>
<dbReference type="Gene3D" id="3.10.50.10">
    <property type="match status" value="1"/>
</dbReference>
<protein>
    <recommendedName>
        <fullName evidence="13">Chitinase</fullName>
    </recommendedName>
</protein>
<dbReference type="InterPro" id="IPR050314">
    <property type="entry name" value="Glycosyl_Hydrlase_18"/>
</dbReference>
<evidence type="ECO:0000256" key="8">
    <source>
        <dbReference type="SAM" id="SignalP"/>
    </source>
</evidence>
<keyword evidence="3 8" id="KW-0732">Signal</keyword>
<dbReference type="SMART" id="SM00636">
    <property type="entry name" value="Glyco_18"/>
    <property type="match status" value="1"/>
</dbReference>
<organism evidence="11 12">
    <name type="scientific">Littorina saxatilis</name>
    <dbReference type="NCBI Taxonomy" id="31220"/>
    <lineage>
        <taxon>Eukaryota</taxon>
        <taxon>Metazoa</taxon>
        <taxon>Spiralia</taxon>
        <taxon>Lophotrochozoa</taxon>
        <taxon>Mollusca</taxon>
        <taxon>Gastropoda</taxon>
        <taxon>Caenogastropoda</taxon>
        <taxon>Littorinimorpha</taxon>
        <taxon>Littorinoidea</taxon>
        <taxon>Littorinidae</taxon>
        <taxon>Littorina</taxon>
    </lineage>
</organism>
<dbReference type="InterPro" id="IPR036508">
    <property type="entry name" value="Chitin-bd_dom_sf"/>
</dbReference>
<keyword evidence="2" id="KW-0147">Chitin-binding</keyword>
<dbReference type="PANTHER" id="PTHR11177:SF317">
    <property type="entry name" value="CHITINASE 12-RELATED"/>
    <property type="match status" value="1"/>
</dbReference>
<proteinExistence type="inferred from homology"/>
<comment type="caution">
    <text evidence="11">The sequence shown here is derived from an EMBL/GenBank/DDBJ whole genome shotgun (WGS) entry which is preliminary data.</text>
</comment>
<evidence type="ECO:0000259" key="9">
    <source>
        <dbReference type="PROSITE" id="PS50940"/>
    </source>
</evidence>